<dbReference type="InterPro" id="IPR000680">
    <property type="entry name" value="Borrelia_lipo"/>
</dbReference>
<keyword evidence="6 8" id="KW-0998">Cell outer membrane</keyword>
<keyword evidence="5 8" id="KW-0564">Palmitate</keyword>
<sequence length="105" mass="10882">MQLQIQVPFPLLKEAMQLHLAGADATKAAAVAGGIALRSLIKTGKLASAAAGQGGQGEVQAVGVAAVNKLLVAIEDVIKKTVKNVLEKAKEKIDEARASKRTVQQ</sequence>
<protein>
    <recommendedName>
        <fullName evidence="8">Variable large protein</fullName>
    </recommendedName>
</protein>
<keyword evidence="3" id="KW-0732">Signal</keyword>
<comment type="subcellular location">
    <subcellularLocation>
        <location evidence="2 8">Cell outer membrane</location>
        <topology evidence="2 8">Lipid-anchor</topology>
    </subcellularLocation>
</comment>
<dbReference type="EMBL" id="CP004160">
    <property type="protein sequence ID" value="AHH04160.1"/>
    <property type="molecule type" value="Genomic_DNA"/>
</dbReference>
<dbReference type="SUPFAM" id="SSF74748">
    <property type="entry name" value="Variable surface antigen VlsE"/>
    <property type="match status" value="1"/>
</dbReference>
<dbReference type="AlphaFoldDB" id="W5SB41"/>
<evidence type="ECO:0000256" key="7">
    <source>
        <dbReference type="ARBA" id="ARBA00023288"/>
    </source>
</evidence>
<keyword evidence="7 8" id="KW-0449">Lipoprotein</keyword>
<proteinExistence type="predicted"/>
<evidence type="ECO:0000256" key="2">
    <source>
        <dbReference type="ARBA" id="ARBA00004459"/>
    </source>
</evidence>
<geneLocation type="plasmid" evidence="9">
    <name>unnamed</name>
</geneLocation>
<evidence type="ECO:0000256" key="8">
    <source>
        <dbReference type="RuleBase" id="RU363105"/>
    </source>
</evidence>
<gene>
    <name evidence="9" type="ORF">BHY_1209</name>
</gene>
<comment type="function">
    <text evidence="1 8">The Vlp and Vsp proteins are antigenically distinct proteins, only one vlp or vsp gene is transcriptionally active at any one time. Switching between these genes is a mechanism of host immune response evasion.</text>
</comment>
<accession>W5SB41</accession>
<evidence type="ECO:0000313" key="9">
    <source>
        <dbReference type="EMBL" id="AHH04160.1"/>
    </source>
</evidence>
<evidence type="ECO:0000256" key="6">
    <source>
        <dbReference type="ARBA" id="ARBA00023237"/>
    </source>
</evidence>
<keyword evidence="4 8" id="KW-0472">Membrane</keyword>
<dbReference type="GO" id="GO:0009279">
    <property type="term" value="C:cell outer membrane"/>
    <property type="evidence" value="ECO:0007669"/>
    <property type="project" value="UniProtKB-SubCell"/>
</dbReference>
<keyword evidence="9" id="KW-0614">Plasmid</keyword>
<dbReference type="Pfam" id="PF00921">
    <property type="entry name" value="Lipoprotein_2"/>
    <property type="match status" value="1"/>
</dbReference>
<reference evidence="9" key="1">
    <citation type="submission" date="2013-02" db="EMBL/GenBank/DDBJ databases">
        <title>Comparative genomics of Borrelia species.</title>
        <authorList>
            <person name="Schwan T.G."/>
            <person name="Raffel S.J."/>
            <person name="Porcella S.F."/>
        </authorList>
    </citation>
    <scope>NUCLEOTIDE SEQUENCE</scope>
    <source>
        <strain evidence="9">YOR</strain>
        <plasmid evidence="9">unnamed</plasmid>
    </source>
</reference>
<evidence type="ECO:0000256" key="3">
    <source>
        <dbReference type="ARBA" id="ARBA00022729"/>
    </source>
</evidence>
<evidence type="ECO:0000256" key="5">
    <source>
        <dbReference type="ARBA" id="ARBA00023139"/>
    </source>
</evidence>
<name>W5SB41_9SPIR</name>
<evidence type="ECO:0000256" key="1">
    <source>
        <dbReference type="ARBA" id="ARBA00003932"/>
    </source>
</evidence>
<organism evidence="9">
    <name type="scientific">Borrelia nietonii YOR</name>
    <dbReference type="NCBI Taxonomy" id="1293576"/>
    <lineage>
        <taxon>Bacteria</taxon>
        <taxon>Pseudomonadati</taxon>
        <taxon>Spirochaetota</taxon>
        <taxon>Spirochaetia</taxon>
        <taxon>Spirochaetales</taxon>
        <taxon>Borreliaceae</taxon>
        <taxon>Borrelia</taxon>
        <taxon>Borrelia nietonii</taxon>
    </lineage>
</organism>
<dbReference type="HOGENOM" id="CLU_170887_1_0_12"/>
<evidence type="ECO:0000256" key="4">
    <source>
        <dbReference type="ARBA" id="ARBA00023136"/>
    </source>
</evidence>